<keyword evidence="14" id="KW-1185">Reference proteome</keyword>
<dbReference type="CDD" id="cd22247">
    <property type="entry name" value="MCM8_WHD"/>
    <property type="match status" value="1"/>
</dbReference>
<dbReference type="InterPro" id="IPR003593">
    <property type="entry name" value="AAA+_ATPase"/>
</dbReference>
<evidence type="ECO:0000256" key="4">
    <source>
        <dbReference type="ARBA" id="ARBA00022705"/>
    </source>
</evidence>
<keyword evidence="10" id="KW-0539">Nucleus</keyword>
<evidence type="ECO:0000256" key="1">
    <source>
        <dbReference type="ARBA" id="ARBA00004123"/>
    </source>
</evidence>
<keyword evidence="8" id="KW-0067">ATP-binding</keyword>
<dbReference type="PROSITE" id="PS50051">
    <property type="entry name" value="MCM_2"/>
    <property type="match status" value="1"/>
</dbReference>
<accession>A0A8S1P7Q8</accession>
<evidence type="ECO:0000256" key="5">
    <source>
        <dbReference type="ARBA" id="ARBA00022741"/>
    </source>
</evidence>
<dbReference type="PANTHER" id="PTHR11630">
    <property type="entry name" value="DNA REPLICATION LICENSING FACTOR MCM FAMILY MEMBER"/>
    <property type="match status" value="1"/>
</dbReference>
<evidence type="ECO:0000256" key="10">
    <source>
        <dbReference type="ARBA" id="ARBA00023242"/>
    </source>
</evidence>
<comment type="similarity">
    <text evidence="2">Belongs to the MCM family.</text>
</comment>
<dbReference type="GO" id="GO:0005634">
    <property type="term" value="C:nucleus"/>
    <property type="evidence" value="ECO:0007669"/>
    <property type="project" value="UniProtKB-SubCell"/>
</dbReference>
<evidence type="ECO:0000313" key="14">
    <source>
        <dbReference type="Proteomes" id="UP000688137"/>
    </source>
</evidence>
<evidence type="ECO:0000256" key="9">
    <source>
        <dbReference type="ARBA" id="ARBA00023125"/>
    </source>
</evidence>
<dbReference type="GO" id="GO:0006260">
    <property type="term" value="P:DNA replication"/>
    <property type="evidence" value="ECO:0007669"/>
    <property type="project" value="UniProtKB-KW"/>
</dbReference>
<comment type="subcellular location">
    <subcellularLocation>
        <location evidence="1">Nucleus</location>
    </subcellularLocation>
</comment>
<keyword evidence="7" id="KW-0347">Helicase</keyword>
<dbReference type="EMBL" id="CAJJDM010000112">
    <property type="protein sequence ID" value="CAD8099167.1"/>
    <property type="molecule type" value="Genomic_DNA"/>
</dbReference>
<feature type="domain" description="MCM C-terminal AAA(+) ATPase" evidence="12">
    <location>
        <begin position="280"/>
        <end position="476"/>
    </location>
</feature>
<dbReference type="OMA" id="FYARTTI"/>
<evidence type="ECO:0000256" key="7">
    <source>
        <dbReference type="ARBA" id="ARBA00022806"/>
    </source>
</evidence>
<evidence type="ECO:0000256" key="8">
    <source>
        <dbReference type="ARBA" id="ARBA00022840"/>
    </source>
</evidence>
<evidence type="ECO:0000256" key="2">
    <source>
        <dbReference type="ARBA" id="ARBA00008010"/>
    </source>
</evidence>
<keyword evidence="9" id="KW-0238">DNA-binding</keyword>
<dbReference type="Pfam" id="PF25051">
    <property type="entry name" value="WHD_MCM8"/>
    <property type="match status" value="1"/>
</dbReference>
<keyword evidence="6" id="KW-0378">Hydrolase</keyword>
<dbReference type="InterPro" id="IPR033762">
    <property type="entry name" value="MCM_OB"/>
</dbReference>
<dbReference type="InterPro" id="IPR031327">
    <property type="entry name" value="MCM"/>
</dbReference>
<dbReference type="SMART" id="SM00350">
    <property type="entry name" value="MCM"/>
    <property type="match status" value="1"/>
</dbReference>
<dbReference type="PANTHER" id="PTHR11630:SF47">
    <property type="entry name" value="DNA HELICASE MCM8"/>
    <property type="match status" value="1"/>
</dbReference>
<dbReference type="GO" id="GO:0042555">
    <property type="term" value="C:MCM complex"/>
    <property type="evidence" value="ECO:0007669"/>
    <property type="project" value="TreeGrafter"/>
</dbReference>
<dbReference type="SMART" id="SM00382">
    <property type="entry name" value="AAA"/>
    <property type="match status" value="1"/>
</dbReference>
<dbReference type="GO" id="GO:0017116">
    <property type="term" value="F:single-stranded DNA helicase activity"/>
    <property type="evidence" value="ECO:0007669"/>
    <property type="project" value="TreeGrafter"/>
</dbReference>
<proteinExistence type="inferred from homology"/>
<dbReference type="InterPro" id="IPR041562">
    <property type="entry name" value="MCM_lid"/>
</dbReference>
<dbReference type="FunFam" id="2.20.28.10:FF:000003">
    <property type="entry name" value="DNA helicase"/>
    <property type="match status" value="1"/>
</dbReference>
<evidence type="ECO:0000313" key="13">
    <source>
        <dbReference type="EMBL" id="CAD8099167.1"/>
    </source>
</evidence>
<reference evidence="13" key="1">
    <citation type="submission" date="2021-01" db="EMBL/GenBank/DDBJ databases">
        <authorList>
            <consortium name="Genoscope - CEA"/>
            <person name="William W."/>
        </authorList>
    </citation>
    <scope>NUCLEOTIDE SEQUENCE</scope>
</reference>
<dbReference type="GO" id="GO:0016787">
    <property type="term" value="F:hydrolase activity"/>
    <property type="evidence" value="ECO:0007669"/>
    <property type="project" value="UniProtKB-KW"/>
</dbReference>
<dbReference type="Pfam" id="PF17855">
    <property type="entry name" value="MCM_lid"/>
    <property type="match status" value="1"/>
</dbReference>
<organism evidence="13 14">
    <name type="scientific">Paramecium primaurelia</name>
    <dbReference type="NCBI Taxonomy" id="5886"/>
    <lineage>
        <taxon>Eukaryota</taxon>
        <taxon>Sar</taxon>
        <taxon>Alveolata</taxon>
        <taxon>Ciliophora</taxon>
        <taxon>Intramacronucleata</taxon>
        <taxon>Oligohymenophorea</taxon>
        <taxon>Peniculida</taxon>
        <taxon>Parameciidae</taxon>
        <taxon>Paramecium</taxon>
    </lineage>
</organism>
<dbReference type="GO" id="GO:0005524">
    <property type="term" value="F:ATP binding"/>
    <property type="evidence" value="ECO:0007669"/>
    <property type="project" value="UniProtKB-KW"/>
</dbReference>
<dbReference type="AlphaFoldDB" id="A0A8S1P7Q8"/>
<keyword evidence="5" id="KW-0547">Nucleotide-binding</keyword>
<dbReference type="FunFam" id="3.40.50.300:FF:002368">
    <property type="entry name" value="DNA replication factor, putative"/>
    <property type="match status" value="1"/>
</dbReference>
<comment type="caution">
    <text evidence="13">The sequence shown here is derived from an EMBL/GenBank/DDBJ whole genome shotgun (WGS) entry which is preliminary data.</text>
</comment>
<dbReference type="InterPro" id="IPR056875">
    <property type="entry name" value="MCM8/REC_WHD"/>
</dbReference>
<sequence length="702" mass="80072">MASQVQNNKDYNHLLTIWNDYFNKPAKETIDLQDNIHNMIILFYKLFQENDSIIEYQHTPNLIECKIDIQQLFKLIDDGEQLQNLFINDPQDWINSISLAISSLNNNKKVICRLHNIPLSKKLASQDIGKYIAIMGTIITTGSSKLLLERACFVCISCDEYEKYYVNSDGSIPKVNQCNKCGNSNTMKLDRNRSDAVLYQKIKLNELQIEVELRDLYVNCFMSGDEIIVHGIVKTIQDEQKSSLYVKYIQAYHVKHEQINESFTRHEIKTVNDLAKNGELFYALINNFCPSIYGHEIVKAGLLLSLVGGSTCNRNASHCLLVGDPGQGKSQLLKFAHLLSTRSIYVSGTAVSQCGLTCSVNHKNDDTIIDAGALVLADNGVCCLDEIDKMQSQHYALLEAMEQQTITLAKSAVMCQFYARTTIIATANPAQGHFNKTKSLIENLKIQNTLLSRFDLIYLLIDEPDMERDQKLSEHIMNFHNMKTSRIKFNNNDEMKTPNAYRTLNERLHSNQINQELPYQLMKKIIAHVKNIKSILTLGAQKLIASYYLKIRQTAFGMPITSRQLESLIRLSQAKAKLCLRQEVTEEDAQFAIDIFEESRFDCFISGLSNQTTNKKGQANSINNSKNIGTLSKPKQTQIFLDELHKVSLQKDSYEFSMEELKNTARKINLQVGDLGDFISKLNYDCMLIMRGNNVYELNYKR</sequence>
<dbReference type="Pfam" id="PF17207">
    <property type="entry name" value="MCM_OB"/>
    <property type="match status" value="1"/>
</dbReference>
<gene>
    <name evidence="13" type="ORF">PPRIM_AZ9-3.1.T1090011</name>
</gene>
<evidence type="ECO:0000256" key="3">
    <source>
        <dbReference type="ARBA" id="ARBA00012551"/>
    </source>
</evidence>
<keyword evidence="4" id="KW-0235">DNA replication</keyword>
<evidence type="ECO:0000256" key="6">
    <source>
        <dbReference type="ARBA" id="ARBA00022801"/>
    </source>
</evidence>
<dbReference type="GO" id="GO:0003697">
    <property type="term" value="F:single-stranded DNA binding"/>
    <property type="evidence" value="ECO:0007669"/>
    <property type="project" value="TreeGrafter"/>
</dbReference>
<protein>
    <recommendedName>
        <fullName evidence="3">DNA helicase</fullName>
        <ecNumber evidence="3">3.6.4.12</ecNumber>
    </recommendedName>
    <alternativeName>
        <fullName evidence="11">Minichromosome maintenance 8</fullName>
    </alternativeName>
</protein>
<dbReference type="EC" id="3.6.4.12" evidence="3"/>
<evidence type="ECO:0000256" key="11">
    <source>
        <dbReference type="ARBA" id="ARBA00042306"/>
    </source>
</evidence>
<evidence type="ECO:0000259" key="12">
    <source>
        <dbReference type="PROSITE" id="PS50051"/>
    </source>
</evidence>
<dbReference type="InterPro" id="IPR001208">
    <property type="entry name" value="MCM_dom"/>
</dbReference>
<dbReference type="Proteomes" id="UP000688137">
    <property type="component" value="Unassembled WGS sequence"/>
</dbReference>
<name>A0A8S1P7Q8_PARPR</name>
<dbReference type="GO" id="GO:0006310">
    <property type="term" value="P:DNA recombination"/>
    <property type="evidence" value="ECO:0007669"/>
    <property type="project" value="UniProtKB-ARBA"/>
</dbReference>
<dbReference type="Pfam" id="PF00493">
    <property type="entry name" value="MCM"/>
    <property type="match status" value="1"/>
</dbReference>